<dbReference type="AlphaFoldDB" id="A0A7S3Z812"/>
<accession>A0A7S3Z812</accession>
<dbReference type="EMBL" id="HBIV01037135">
    <property type="protein sequence ID" value="CAE0674713.1"/>
    <property type="molecule type" value="Transcribed_RNA"/>
</dbReference>
<sequence length="135" mass="14955">MGCGPISQAAGETDMSLLDLAIHDERMRRTPPPIGSNIGSLSSSHGPSSRTDGDPSQNIVLSQHDQSHAMLSQKLLERRRFHPMGGDYCDNDELEFPEGILSTRRVFISPGKRSARARELASQLRRSLDEIQRES</sequence>
<feature type="region of interest" description="Disordered" evidence="1">
    <location>
        <begin position="24"/>
        <end position="59"/>
    </location>
</feature>
<evidence type="ECO:0000313" key="2">
    <source>
        <dbReference type="EMBL" id="CAE0674713.1"/>
    </source>
</evidence>
<reference evidence="2" key="1">
    <citation type="submission" date="2021-01" db="EMBL/GenBank/DDBJ databases">
        <authorList>
            <person name="Corre E."/>
            <person name="Pelletier E."/>
            <person name="Niang G."/>
            <person name="Scheremetjew M."/>
            <person name="Finn R."/>
            <person name="Kale V."/>
            <person name="Holt S."/>
            <person name="Cochrane G."/>
            <person name="Meng A."/>
            <person name="Brown T."/>
            <person name="Cohen L."/>
        </authorList>
    </citation>
    <scope>NUCLEOTIDE SEQUENCE</scope>
    <source>
        <strain evidence="2">CCCM811</strain>
    </source>
</reference>
<protein>
    <submittedName>
        <fullName evidence="2">Uncharacterized protein</fullName>
    </submittedName>
</protein>
<proteinExistence type="predicted"/>
<organism evidence="2">
    <name type="scientific">Lotharella globosa</name>
    <dbReference type="NCBI Taxonomy" id="91324"/>
    <lineage>
        <taxon>Eukaryota</taxon>
        <taxon>Sar</taxon>
        <taxon>Rhizaria</taxon>
        <taxon>Cercozoa</taxon>
        <taxon>Chlorarachniophyceae</taxon>
        <taxon>Lotharella</taxon>
    </lineage>
</organism>
<evidence type="ECO:0000256" key="1">
    <source>
        <dbReference type="SAM" id="MobiDB-lite"/>
    </source>
</evidence>
<name>A0A7S3Z812_9EUKA</name>
<gene>
    <name evidence="2" type="ORF">LGLO00237_LOCUS26487</name>
</gene>
<feature type="compositionally biased region" description="Low complexity" evidence="1">
    <location>
        <begin position="35"/>
        <end position="49"/>
    </location>
</feature>